<evidence type="ECO:0000313" key="3">
    <source>
        <dbReference type="Proteomes" id="UP000277580"/>
    </source>
</evidence>
<reference evidence="2 3" key="1">
    <citation type="journal article" date="2018" name="Nat. Ecol. Evol.">
        <title>Pezizomycetes genomes reveal the molecular basis of ectomycorrhizal truffle lifestyle.</title>
        <authorList>
            <person name="Murat C."/>
            <person name="Payen T."/>
            <person name="Noel B."/>
            <person name="Kuo A."/>
            <person name="Morin E."/>
            <person name="Chen J."/>
            <person name="Kohler A."/>
            <person name="Krizsan K."/>
            <person name="Balestrini R."/>
            <person name="Da Silva C."/>
            <person name="Montanini B."/>
            <person name="Hainaut M."/>
            <person name="Levati E."/>
            <person name="Barry K.W."/>
            <person name="Belfiori B."/>
            <person name="Cichocki N."/>
            <person name="Clum A."/>
            <person name="Dockter R.B."/>
            <person name="Fauchery L."/>
            <person name="Guy J."/>
            <person name="Iotti M."/>
            <person name="Le Tacon F."/>
            <person name="Lindquist E.A."/>
            <person name="Lipzen A."/>
            <person name="Malagnac F."/>
            <person name="Mello A."/>
            <person name="Molinier V."/>
            <person name="Miyauchi S."/>
            <person name="Poulain J."/>
            <person name="Riccioni C."/>
            <person name="Rubini A."/>
            <person name="Sitrit Y."/>
            <person name="Splivallo R."/>
            <person name="Traeger S."/>
            <person name="Wang M."/>
            <person name="Zifcakova L."/>
            <person name="Wipf D."/>
            <person name="Zambonelli A."/>
            <person name="Paolocci F."/>
            <person name="Nowrousian M."/>
            <person name="Ottonello S."/>
            <person name="Baldrian P."/>
            <person name="Spatafora J.W."/>
            <person name="Henrissat B."/>
            <person name="Nagy L.G."/>
            <person name="Aury J.M."/>
            <person name="Wincker P."/>
            <person name="Grigoriev I.V."/>
            <person name="Bonfante P."/>
            <person name="Martin F.M."/>
        </authorList>
    </citation>
    <scope>NUCLEOTIDE SEQUENCE [LARGE SCALE GENOMIC DNA]</scope>
    <source>
        <strain evidence="2 3">CCBAS932</strain>
    </source>
</reference>
<feature type="compositionally biased region" description="Low complexity" evidence="1">
    <location>
        <begin position="54"/>
        <end position="70"/>
    </location>
</feature>
<keyword evidence="3" id="KW-1185">Reference proteome</keyword>
<dbReference type="PANTHER" id="PTHR36847">
    <property type="entry name" value="AMIDOLIGASE ENZYME"/>
    <property type="match status" value="1"/>
</dbReference>
<gene>
    <name evidence="2" type="ORF">P167DRAFT_432989</name>
</gene>
<proteinExistence type="predicted"/>
<dbReference type="PANTHER" id="PTHR36847:SF1">
    <property type="entry name" value="AMIDOLIGASE ENZYME"/>
    <property type="match status" value="1"/>
</dbReference>
<dbReference type="InParanoid" id="A0A3N4KY52"/>
<feature type="region of interest" description="Disordered" evidence="1">
    <location>
        <begin position="1"/>
        <end position="20"/>
    </location>
</feature>
<dbReference type="AlphaFoldDB" id="A0A3N4KY52"/>
<evidence type="ECO:0008006" key="4">
    <source>
        <dbReference type="Google" id="ProtNLM"/>
    </source>
</evidence>
<evidence type="ECO:0000256" key="1">
    <source>
        <dbReference type="SAM" id="MobiDB-lite"/>
    </source>
</evidence>
<dbReference type="EMBL" id="ML119113">
    <property type="protein sequence ID" value="RPB15490.1"/>
    <property type="molecule type" value="Genomic_DNA"/>
</dbReference>
<sequence length="419" mass="46038">MSVHSRSCSVSTERSTDSYGTATTASSVADVCLGGGRRVCIRELYALPWEYTTSSTTSSTAPSTRASSISEPSTRDSKPTSAPKLTVGVELEFLLLTPVPTPPAHLYSHLQHALTPLATLLSTTASPLPHPHPETIFQLKTDDTISSHPWGPLRAAPIEIATPILRRNDWEWVLPALCSAITSLPGGVTARVNRSTGLHVHVGLDGRAYTLRELKRVAKGVVLLERCMDGHHPRHRVPTDALGSCYRSVVGGLVFRGCSPREMVAVVDACGSVEELLGVVNAVAGGGGGRRGSGGWCRLYKYNFTAVVGYGSVEFRQAAGTVRGGRVREWVRCVVRFVERAVGTREEEWEEWAARGEVPRGLWRMFGAPSACGWGRRFRERGEWKKKKKKKKKKGRRVPMRFRLSRRRKSVYLARQGRG</sequence>
<dbReference type="InterPro" id="IPR022025">
    <property type="entry name" value="Amidoligase_2"/>
</dbReference>
<name>A0A3N4KY52_9PEZI</name>
<organism evidence="2 3">
    <name type="scientific">Morchella conica CCBAS932</name>
    <dbReference type="NCBI Taxonomy" id="1392247"/>
    <lineage>
        <taxon>Eukaryota</taxon>
        <taxon>Fungi</taxon>
        <taxon>Dikarya</taxon>
        <taxon>Ascomycota</taxon>
        <taxon>Pezizomycotina</taxon>
        <taxon>Pezizomycetes</taxon>
        <taxon>Pezizales</taxon>
        <taxon>Morchellaceae</taxon>
        <taxon>Morchella</taxon>
    </lineage>
</organism>
<accession>A0A3N4KY52</accession>
<feature type="region of interest" description="Disordered" evidence="1">
    <location>
        <begin position="54"/>
        <end position="82"/>
    </location>
</feature>
<dbReference type="Proteomes" id="UP000277580">
    <property type="component" value="Unassembled WGS sequence"/>
</dbReference>
<evidence type="ECO:0000313" key="2">
    <source>
        <dbReference type="EMBL" id="RPB15490.1"/>
    </source>
</evidence>
<protein>
    <recommendedName>
        <fullName evidence="4">Amidoligase enzyme</fullName>
    </recommendedName>
</protein>
<dbReference type="Pfam" id="PF12224">
    <property type="entry name" value="Amidoligase_2"/>
    <property type="match status" value="1"/>
</dbReference>
<dbReference type="OrthoDB" id="412402at2759"/>
<dbReference type="STRING" id="1392247.A0A3N4KY52"/>